<feature type="chain" id="PRO_5030574134" evidence="1">
    <location>
        <begin position="24"/>
        <end position="412"/>
    </location>
</feature>
<evidence type="ECO:0000256" key="1">
    <source>
        <dbReference type="SAM" id="SignalP"/>
    </source>
</evidence>
<protein>
    <submittedName>
        <fullName evidence="2">Uncharacterized protein</fullName>
    </submittedName>
</protein>
<name>A0A7S2P5M0_9STRA</name>
<keyword evidence="1" id="KW-0732">Signal</keyword>
<dbReference type="EMBL" id="HBGZ01004285">
    <property type="protein sequence ID" value="CAD9578757.1"/>
    <property type="molecule type" value="Transcribed_RNA"/>
</dbReference>
<dbReference type="AlphaFoldDB" id="A0A7S2P5M0"/>
<proteinExistence type="predicted"/>
<feature type="signal peptide" evidence="1">
    <location>
        <begin position="1"/>
        <end position="23"/>
    </location>
</feature>
<organism evidence="2">
    <name type="scientific">Skeletonema marinoi</name>
    <dbReference type="NCBI Taxonomy" id="267567"/>
    <lineage>
        <taxon>Eukaryota</taxon>
        <taxon>Sar</taxon>
        <taxon>Stramenopiles</taxon>
        <taxon>Ochrophyta</taxon>
        <taxon>Bacillariophyta</taxon>
        <taxon>Coscinodiscophyceae</taxon>
        <taxon>Thalassiosirophycidae</taxon>
        <taxon>Thalassiosirales</taxon>
        <taxon>Skeletonemataceae</taxon>
        <taxon>Skeletonema</taxon>
        <taxon>Skeletonema marinoi-dohrnii complex</taxon>
    </lineage>
</organism>
<evidence type="ECO:0000313" key="2">
    <source>
        <dbReference type="EMBL" id="CAD9578757.1"/>
    </source>
</evidence>
<sequence length="412" mass="44741">MPSTQRSRFLLAAGFLAAAAAEASDEPPIDIPSDTELQFSADPYADQDKLDMIKSGIANLAAIRYEASSFSSENTGYTGVYGDFCVYDARLNYVEDPSLYPTIDDMMLTSDHCGEHTYTLPLAEVVAAVSSHDINVGQTNPPVDGLLFHLGHSGAGVVSNALATFETTLVVPEHPAITDALFACDHIHNRHESADCSSSLQKKLVEDVINLTTRSSDASITHAYIKFNADSTAYISMVRDILPHAPWTFHYRDSDTTLAKSTQANRNSCVFKRRQPSSFLAQKAILLGIDLDGMSQEDLCALYLSTLFEVAIQEYENSETGMLVPYAQLVEAGFITDVVLSFLGLQAEIDADPAIVSANVETTLSTKSNTRGVPGNKVQQWNANDEVVHISDKVRAASALFLGNAMEVVERL</sequence>
<accession>A0A7S2P5M0</accession>
<gene>
    <name evidence="2" type="ORF">SMAR0320_LOCUS2904</name>
</gene>
<reference evidence="2" key="1">
    <citation type="submission" date="2021-01" db="EMBL/GenBank/DDBJ databases">
        <authorList>
            <person name="Corre E."/>
            <person name="Pelletier E."/>
            <person name="Niang G."/>
            <person name="Scheremetjew M."/>
            <person name="Finn R."/>
            <person name="Kale V."/>
            <person name="Holt S."/>
            <person name="Cochrane G."/>
            <person name="Meng A."/>
            <person name="Brown T."/>
            <person name="Cohen L."/>
        </authorList>
    </citation>
    <scope>NUCLEOTIDE SEQUENCE</scope>
    <source>
        <strain evidence="2">SM1012Den-03</strain>
    </source>
</reference>